<keyword evidence="7 9" id="KW-0238">DNA-binding</keyword>
<evidence type="ECO:0000256" key="9">
    <source>
        <dbReference type="RuleBase" id="RU000577"/>
    </source>
</evidence>
<reference evidence="13" key="1">
    <citation type="submission" date="2020-10" db="EMBL/GenBank/DDBJ databases">
        <authorList>
            <person name="Gilroy R."/>
        </authorList>
    </citation>
    <scope>NUCLEOTIDE SEQUENCE</scope>
    <source>
        <strain evidence="13">10037</strain>
    </source>
</reference>
<dbReference type="Gene3D" id="1.10.8.60">
    <property type="match status" value="1"/>
</dbReference>
<dbReference type="CDD" id="cd00009">
    <property type="entry name" value="AAA"/>
    <property type="match status" value="1"/>
</dbReference>
<dbReference type="InterPro" id="IPR013159">
    <property type="entry name" value="DnaA_C"/>
</dbReference>
<evidence type="ECO:0000256" key="4">
    <source>
        <dbReference type="ARBA" id="ARBA00022741"/>
    </source>
</evidence>
<dbReference type="EMBL" id="JADIME010000001">
    <property type="protein sequence ID" value="MBO8464387.1"/>
    <property type="molecule type" value="Genomic_DNA"/>
</dbReference>
<evidence type="ECO:0000256" key="10">
    <source>
        <dbReference type="RuleBase" id="RU004227"/>
    </source>
</evidence>
<dbReference type="AlphaFoldDB" id="A0A9D9N8Q5"/>
<evidence type="ECO:0000259" key="12">
    <source>
        <dbReference type="SMART" id="SM00760"/>
    </source>
</evidence>
<dbReference type="NCBIfam" id="TIGR00362">
    <property type="entry name" value="DnaA"/>
    <property type="match status" value="1"/>
</dbReference>
<comment type="similarity">
    <text evidence="1 10">Belongs to the DnaA family.</text>
</comment>
<proteinExistence type="inferred from homology"/>
<dbReference type="InterPro" id="IPR010921">
    <property type="entry name" value="Trp_repressor/repl_initiator"/>
</dbReference>
<comment type="caution">
    <text evidence="13">The sequence shown here is derived from an EMBL/GenBank/DDBJ whole genome shotgun (WGS) entry which is preliminary data.</text>
</comment>
<dbReference type="InterPro" id="IPR027417">
    <property type="entry name" value="P-loop_NTPase"/>
</dbReference>
<dbReference type="SMART" id="SM00760">
    <property type="entry name" value="Bac_DnaA_C"/>
    <property type="match status" value="1"/>
</dbReference>
<dbReference type="CDD" id="cd06571">
    <property type="entry name" value="Bac_DnaA_C"/>
    <property type="match status" value="1"/>
</dbReference>
<dbReference type="Proteomes" id="UP000823597">
    <property type="component" value="Unassembled WGS sequence"/>
</dbReference>
<dbReference type="InterPro" id="IPR038454">
    <property type="entry name" value="DnaA_N_sf"/>
</dbReference>
<keyword evidence="3 9" id="KW-0235">DNA replication</keyword>
<protein>
    <recommendedName>
        <fullName evidence="8 9">Chromosomal replication initiator protein DnaA</fullName>
    </recommendedName>
</protein>
<dbReference type="SMART" id="SM00382">
    <property type="entry name" value="AAA"/>
    <property type="match status" value="1"/>
</dbReference>
<sequence length="431" mass="48485">TLRVPTEFFREYLEAHYLDLLKKVLHRELGPQAKLIYEVKIVSNQPVIRYPGQNTGEFSNKEVTMQASVPATANPFVIPGLQKLKINPQLNPAYCFDNLIEGECNRLGLTAGRTIAANPGKTAFNPIFIYGASGMGKTHLAQAIGIAIKEAYPELVVLYVPANRFKIQYMDAVNVRNKLADFLHFYMKIDVLIVDDIQEFADKQGTQNAFFQIFNHLHQNGKQLVFTSDRAPVDLQKFEERLLSRLKWGLSTELMAPDFDTRLSMLRQRSFREGVDVPDEVLSFLASKITTNFRELEGALISLIANSTLAKKEITIDLASEVVGNIVGKGCNEITVERVRDVVCKYFNIDVESMDASSRKREIAQARQIAMYLSRNHTKSSLSAIGEKIGGRHYATVLHSCKTVTDLIDTDTNVRQYVADIEKTLLYGNGR</sequence>
<dbReference type="GO" id="GO:0005524">
    <property type="term" value="F:ATP binding"/>
    <property type="evidence" value="ECO:0007669"/>
    <property type="project" value="UniProtKB-UniRule"/>
</dbReference>
<evidence type="ECO:0000256" key="3">
    <source>
        <dbReference type="ARBA" id="ARBA00022705"/>
    </source>
</evidence>
<evidence type="ECO:0000256" key="6">
    <source>
        <dbReference type="ARBA" id="ARBA00023121"/>
    </source>
</evidence>
<dbReference type="GO" id="GO:0006275">
    <property type="term" value="P:regulation of DNA replication"/>
    <property type="evidence" value="ECO:0007669"/>
    <property type="project" value="UniProtKB-UniRule"/>
</dbReference>
<organism evidence="13 14">
    <name type="scientific">Candidatus Merdivivens pullistercoris</name>
    <dbReference type="NCBI Taxonomy" id="2840873"/>
    <lineage>
        <taxon>Bacteria</taxon>
        <taxon>Pseudomonadati</taxon>
        <taxon>Bacteroidota</taxon>
        <taxon>Bacteroidia</taxon>
        <taxon>Bacteroidales</taxon>
        <taxon>Muribaculaceae</taxon>
        <taxon>Muribaculaceae incertae sedis</taxon>
        <taxon>Candidatus Merdivivens</taxon>
    </lineage>
</organism>
<dbReference type="Pfam" id="PF08299">
    <property type="entry name" value="Bac_DnaA_C"/>
    <property type="match status" value="1"/>
</dbReference>
<evidence type="ECO:0000256" key="7">
    <source>
        <dbReference type="ARBA" id="ARBA00023125"/>
    </source>
</evidence>
<keyword evidence="2" id="KW-0963">Cytoplasm</keyword>
<dbReference type="GO" id="GO:0008289">
    <property type="term" value="F:lipid binding"/>
    <property type="evidence" value="ECO:0007669"/>
    <property type="project" value="UniProtKB-KW"/>
</dbReference>
<dbReference type="InterPro" id="IPR020591">
    <property type="entry name" value="Chromosome_initiator_DnaA-like"/>
</dbReference>
<evidence type="ECO:0000256" key="8">
    <source>
        <dbReference type="NCBIfam" id="TIGR00362"/>
    </source>
</evidence>
<gene>
    <name evidence="13" type="primary">dnaA</name>
    <name evidence="13" type="ORF">IAB93_00130</name>
</gene>
<dbReference type="PANTHER" id="PTHR30050:SF2">
    <property type="entry name" value="CHROMOSOMAL REPLICATION INITIATOR PROTEIN DNAA"/>
    <property type="match status" value="1"/>
</dbReference>
<dbReference type="PANTHER" id="PTHR30050">
    <property type="entry name" value="CHROMOSOMAL REPLICATION INITIATOR PROTEIN DNAA"/>
    <property type="match status" value="1"/>
</dbReference>
<accession>A0A9D9N8Q5</accession>
<dbReference type="SUPFAM" id="SSF48295">
    <property type="entry name" value="TrpR-like"/>
    <property type="match status" value="1"/>
</dbReference>
<comment type="function">
    <text evidence="9">Plays an essential role in the initiation and regulation of chromosomal replication. ATP-DnaA binds to the origin of replication (oriC) to initiate formation of the DNA replication initiation complex once per cell cycle. Binds the DnaA box (a 9 base pair repeat at the origin) and separates the double-stranded (ds)DNA. Forms a right-handed helical filament on oriC DNA; dsDNA binds to the exterior of the filament while single-stranded (ss)DNA is stabiized in the filament's interior. The ATP-DnaA-oriC complex binds and stabilizes one strand of the AT-rich DNA unwinding element (DUE), permitting loading of DNA polymerase. After initiation quickly degrades to an ADP-DnaA complex that is not apt for DNA replication. Binds acidic phospholipids.</text>
</comment>
<feature type="domain" description="AAA+ ATPase" evidence="11">
    <location>
        <begin position="123"/>
        <end position="254"/>
    </location>
</feature>
<keyword evidence="6" id="KW-0446">Lipid-binding</keyword>
<dbReference type="Gene3D" id="1.10.1750.10">
    <property type="match status" value="1"/>
</dbReference>
<dbReference type="InterPro" id="IPR003593">
    <property type="entry name" value="AAA+_ATPase"/>
</dbReference>
<dbReference type="Gene3D" id="3.30.300.180">
    <property type="match status" value="1"/>
</dbReference>
<dbReference type="SUPFAM" id="SSF52540">
    <property type="entry name" value="P-loop containing nucleoside triphosphate hydrolases"/>
    <property type="match status" value="1"/>
</dbReference>
<dbReference type="InterPro" id="IPR001957">
    <property type="entry name" value="Chromosome_initiator_DnaA"/>
</dbReference>
<feature type="non-terminal residue" evidence="13">
    <location>
        <position position="1"/>
    </location>
</feature>
<dbReference type="GO" id="GO:0006270">
    <property type="term" value="P:DNA replication initiation"/>
    <property type="evidence" value="ECO:0007669"/>
    <property type="project" value="UniProtKB-UniRule"/>
</dbReference>
<keyword evidence="4 9" id="KW-0547">Nucleotide-binding</keyword>
<name>A0A9D9N8Q5_9BACT</name>
<reference evidence="13" key="2">
    <citation type="journal article" date="2021" name="PeerJ">
        <title>Extensive microbial diversity within the chicken gut microbiome revealed by metagenomics and culture.</title>
        <authorList>
            <person name="Gilroy R."/>
            <person name="Ravi A."/>
            <person name="Getino M."/>
            <person name="Pursley I."/>
            <person name="Horton D.L."/>
            <person name="Alikhan N.F."/>
            <person name="Baker D."/>
            <person name="Gharbi K."/>
            <person name="Hall N."/>
            <person name="Watson M."/>
            <person name="Adriaenssens E.M."/>
            <person name="Foster-Nyarko E."/>
            <person name="Jarju S."/>
            <person name="Secka A."/>
            <person name="Antonio M."/>
            <person name="Oren A."/>
            <person name="Chaudhuri R.R."/>
            <person name="La Ragione R."/>
            <person name="Hildebrand F."/>
            <person name="Pallen M.J."/>
        </authorList>
    </citation>
    <scope>NUCLEOTIDE SEQUENCE</scope>
    <source>
        <strain evidence="13">10037</strain>
    </source>
</reference>
<evidence type="ECO:0000313" key="13">
    <source>
        <dbReference type="EMBL" id="MBO8464387.1"/>
    </source>
</evidence>
<evidence type="ECO:0000259" key="11">
    <source>
        <dbReference type="SMART" id="SM00382"/>
    </source>
</evidence>
<evidence type="ECO:0000256" key="5">
    <source>
        <dbReference type="ARBA" id="ARBA00022840"/>
    </source>
</evidence>
<keyword evidence="5 9" id="KW-0067">ATP-binding</keyword>
<dbReference type="InterPro" id="IPR013317">
    <property type="entry name" value="DnaA_dom"/>
</dbReference>
<feature type="domain" description="Chromosomal replication initiator DnaA C-terminal" evidence="12">
    <location>
        <begin position="335"/>
        <end position="404"/>
    </location>
</feature>
<dbReference type="GO" id="GO:0003688">
    <property type="term" value="F:DNA replication origin binding"/>
    <property type="evidence" value="ECO:0007669"/>
    <property type="project" value="UniProtKB-UniRule"/>
</dbReference>
<dbReference type="Pfam" id="PF00308">
    <property type="entry name" value="Bac_DnaA"/>
    <property type="match status" value="1"/>
</dbReference>
<dbReference type="PRINTS" id="PR00051">
    <property type="entry name" value="DNAA"/>
</dbReference>
<dbReference type="GO" id="GO:0005886">
    <property type="term" value="C:plasma membrane"/>
    <property type="evidence" value="ECO:0007669"/>
    <property type="project" value="TreeGrafter"/>
</dbReference>
<evidence type="ECO:0000256" key="2">
    <source>
        <dbReference type="ARBA" id="ARBA00022490"/>
    </source>
</evidence>
<evidence type="ECO:0000313" key="14">
    <source>
        <dbReference type="Proteomes" id="UP000823597"/>
    </source>
</evidence>
<evidence type="ECO:0000256" key="1">
    <source>
        <dbReference type="ARBA" id="ARBA00006583"/>
    </source>
</evidence>
<dbReference type="HAMAP" id="MF_00377">
    <property type="entry name" value="DnaA_bact"/>
    <property type="match status" value="1"/>
</dbReference>
<dbReference type="Gene3D" id="3.40.50.300">
    <property type="entry name" value="P-loop containing nucleotide triphosphate hydrolases"/>
    <property type="match status" value="1"/>
</dbReference>